<comment type="similarity">
    <text evidence="8">Belongs to the TonB-dependent receptor family.</text>
</comment>
<evidence type="ECO:0000256" key="3">
    <source>
        <dbReference type="ARBA" id="ARBA00022452"/>
    </source>
</evidence>
<proteinExistence type="inferred from homology"/>
<dbReference type="InterPro" id="IPR039426">
    <property type="entry name" value="TonB-dep_rcpt-like"/>
</dbReference>
<dbReference type="PANTHER" id="PTHR30069">
    <property type="entry name" value="TONB-DEPENDENT OUTER MEMBRANE RECEPTOR"/>
    <property type="match status" value="1"/>
</dbReference>
<dbReference type="InterPro" id="IPR037066">
    <property type="entry name" value="Plug_dom_sf"/>
</dbReference>
<evidence type="ECO:0000313" key="12">
    <source>
        <dbReference type="Proteomes" id="UP001500954"/>
    </source>
</evidence>
<dbReference type="InterPro" id="IPR012910">
    <property type="entry name" value="Plug_dom"/>
</dbReference>
<dbReference type="InterPro" id="IPR036942">
    <property type="entry name" value="Beta-barrel_TonB_sf"/>
</dbReference>
<evidence type="ECO:0000256" key="1">
    <source>
        <dbReference type="ARBA" id="ARBA00004571"/>
    </source>
</evidence>
<organism evidence="11 12">
    <name type="scientific">Snuella lapsa</name>
    <dbReference type="NCBI Taxonomy" id="870481"/>
    <lineage>
        <taxon>Bacteria</taxon>
        <taxon>Pseudomonadati</taxon>
        <taxon>Bacteroidota</taxon>
        <taxon>Flavobacteriia</taxon>
        <taxon>Flavobacteriales</taxon>
        <taxon>Flavobacteriaceae</taxon>
        <taxon>Snuella</taxon>
    </lineage>
</organism>
<dbReference type="Gene3D" id="2.170.130.10">
    <property type="entry name" value="TonB-dependent receptor, plug domain"/>
    <property type="match status" value="1"/>
</dbReference>
<keyword evidence="3 8" id="KW-1134">Transmembrane beta strand</keyword>
<dbReference type="RefSeq" id="WP_345005380.1">
    <property type="nucleotide sequence ID" value="NZ_BAABCY010000036.1"/>
</dbReference>
<keyword evidence="6 8" id="KW-0472">Membrane</keyword>
<evidence type="ECO:0000256" key="7">
    <source>
        <dbReference type="ARBA" id="ARBA00023237"/>
    </source>
</evidence>
<accession>A0ABP6XF63</accession>
<keyword evidence="5" id="KW-0732">Signal</keyword>
<keyword evidence="2 8" id="KW-0813">Transport</keyword>
<dbReference type="PROSITE" id="PS52016">
    <property type="entry name" value="TONB_DEPENDENT_REC_3"/>
    <property type="match status" value="1"/>
</dbReference>
<keyword evidence="12" id="KW-1185">Reference proteome</keyword>
<feature type="domain" description="Protein FecR C-terminal" evidence="10">
    <location>
        <begin position="25"/>
        <end position="91"/>
    </location>
</feature>
<evidence type="ECO:0000313" key="11">
    <source>
        <dbReference type="EMBL" id="GAA3566313.1"/>
    </source>
</evidence>
<reference evidence="12" key="1">
    <citation type="journal article" date="2019" name="Int. J. Syst. Evol. Microbiol.">
        <title>The Global Catalogue of Microorganisms (GCM) 10K type strain sequencing project: providing services to taxonomists for standard genome sequencing and annotation.</title>
        <authorList>
            <consortium name="The Broad Institute Genomics Platform"/>
            <consortium name="The Broad Institute Genome Sequencing Center for Infectious Disease"/>
            <person name="Wu L."/>
            <person name="Ma J."/>
        </authorList>
    </citation>
    <scope>NUCLEOTIDE SEQUENCE [LARGE SCALE GENOMIC DNA]</scope>
    <source>
        <strain evidence="12">JCM 17111</strain>
    </source>
</reference>
<feature type="domain" description="TonB-dependent receptor plug" evidence="9">
    <location>
        <begin position="145"/>
        <end position="223"/>
    </location>
</feature>
<evidence type="ECO:0000259" key="9">
    <source>
        <dbReference type="Pfam" id="PF07715"/>
    </source>
</evidence>
<evidence type="ECO:0000259" key="10">
    <source>
        <dbReference type="Pfam" id="PF16344"/>
    </source>
</evidence>
<dbReference type="Gene3D" id="3.55.50.30">
    <property type="match status" value="1"/>
</dbReference>
<gene>
    <name evidence="11" type="ORF">GCM10022395_15850</name>
</gene>
<comment type="subcellular location">
    <subcellularLocation>
        <location evidence="1 8">Cell outer membrane</location>
        <topology evidence="1 8">Multi-pass membrane protein</topology>
    </subcellularLocation>
</comment>
<dbReference type="PANTHER" id="PTHR30069:SF29">
    <property type="entry name" value="HEMOGLOBIN AND HEMOGLOBIN-HAPTOGLOBIN-BINDING PROTEIN 1-RELATED"/>
    <property type="match status" value="1"/>
</dbReference>
<sequence>MKYKLAISLLFVTFFGLSQEKATVNYSNTALNTVFADLESKFNIKFSYNSEITNDQFINLDIEDATLLEILFAIEAQVNIRFKKESERYYIVKKIKKRSLTDTQHLQQVYIKEYLTTGISKENDDTSVSLSPERLGILPGLTEPDVLQSIQLLPGVQSPTETASGLFIRGGTPDQNLVLWDGIKMYYSGHFFGTISALNPYITEEVKLYKNGTKARYGNRISGVVDITSDNEIPKKVEGGAGFNMTHADAYLKVPVGEKTAVMVSARRSFTDIIDTKTFRNLSKRVFQETKISEGNKVFEDDEVTTTKDLFYFTDFTVKAIAKPNENNTILISNLFTKNKLDYGFLIEEYGEASRDQLDIKNQGSSIKWNHNYNKAFSQSVSAYYSNFDLEYIGSNSITDEFNDRLDKQNRIDDLGLEFDTNWHVNKATTLGFGYQFASNKVKYALGFQDSEEPESNFNESNLETNNSHVVYADYKFKKSNKWMLNVGLRANHFSVLNELFVEPRFQIETKLFNNLKFKVSGESLHQSVSQVVEFNTQEFGLENQIWVLSDGKGIPVLESMQFTSGFVFNKNGWHIDVEGYYKKIKGLTSFTLGFDNIDDFFSKGRSKVLGMDVLLKKKIQDYRTWLSYSLMDNDFTFSNINNGNAFSGNADITHHFTWSHTYEWENVDVSLGWNIRTGIPYTEAKGLKDTPDGTVIDFEETNAARLPNYHRLDISTTYKFNMSKRDTWKGKIGVSILNVYNQKNILSRKYEKRQSNTDNGQVLREINKTSVGLTPNLVFRVEF</sequence>
<dbReference type="Pfam" id="PF07715">
    <property type="entry name" value="Plug"/>
    <property type="match status" value="1"/>
</dbReference>
<dbReference type="EMBL" id="BAABCY010000036">
    <property type="protein sequence ID" value="GAA3566313.1"/>
    <property type="molecule type" value="Genomic_DNA"/>
</dbReference>
<keyword evidence="11" id="KW-0675">Receptor</keyword>
<comment type="caution">
    <text evidence="11">The sequence shown here is derived from an EMBL/GenBank/DDBJ whole genome shotgun (WGS) entry which is preliminary data.</text>
</comment>
<evidence type="ECO:0000256" key="8">
    <source>
        <dbReference type="PROSITE-ProRule" id="PRU01360"/>
    </source>
</evidence>
<keyword evidence="4 8" id="KW-0812">Transmembrane</keyword>
<dbReference type="Pfam" id="PF16344">
    <property type="entry name" value="FecR_C"/>
    <property type="match status" value="1"/>
</dbReference>
<evidence type="ECO:0000256" key="4">
    <source>
        <dbReference type="ARBA" id="ARBA00022692"/>
    </source>
</evidence>
<dbReference type="Gene3D" id="2.40.170.20">
    <property type="entry name" value="TonB-dependent receptor, beta-barrel domain"/>
    <property type="match status" value="1"/>
</dbReference>
<evidence type="ECO:0000256" key="6">
    <source>
        <dbReference type="ARBA" id="ARBA00023136"/>
    </source>
</evidence>
<keyword evidence="7 8" id="KW-0998">Cell outer membrane</keyword>
<dbReference type="Proteomes" id="UP001500954">
    <property type="component" value="Unassembled WGS sequence"/>
</dbReference>
<evidence type="ECO:0000256" key="2">
    <source>
        <dbReference type="ARBA" id="ARBA00022448"/>
    </source>
</evidence>
<name>A0ABP6XF63_9FLAO</name>
<dbReference type="InterPro" id="IPR032508">
    <property type="entry name" value="FecR_C"/>
</dbReference>
<dbReference type="SUPFAM" id="SSF56935">
    <property type="entry name" value="Porins"/>
    <property type="match status" value="1"/>
</dbReference>
<evidence type="ECO:0000256" key="5">
    <source>
        <dbReference type="ARBA" id="ARBA00022729"/>
    </source>
</evidence>
<protein>
    <submittedName>
        <fullName evidence="11">TonB-dependent receptor</fullName>
    </submittedName>
</protein>